<dbReference type="RefSeq" id="WP_344651920.1">
    <property type="nucleotide sequence ID" value="NZ_BAAAGX010000023.1"/>
</dbReference>
<evidence type="ECO:0000256" key="1">
    <source>
        <dbReference type="ARBA" id="ARBA00000085"/>
    </source>
</evidence>
<keyword evidence="10 11" id="KW-0472">Membrane</keyword>
<sequence length="468" mass="49823">MSLLRLPVRRWRRARLSTRLVALATAAVVVALAVSTVVLVVVLKSTLERALDAAARQTGEDVAALVETENLPNPIPAGGTTVVQVIDTNGRVLAASAGADRLVPMLPKDELALVKRDEERYEPGYRFGVKDVVRVVAVSAGDKTVLVAIPAGEVHESVRVVRVGLLSGYAVLLVLLVVLAWRMVGAALRPVEALRRGAEAIASGGASQPRRDSGRLPLPRARDEIFRLAVTLNTMLGRLDAARARQRAFVADAAHELRSPLASLRTQIEVADVTSVPAEPADLLADVERLTRLVDDLLLLARMDDAPAGGPHGARRPAEPVEMSVVADVAVARSAGARVPVERVDRPGAASAVVEGDEDALTRVVTNLVENAARYAETRVEVRVGAADDRAWLEVVDDGPGIPAADREKVFARFTRRDDARDRGSGGAGLGLAIAREIVRHHEGTIELSDASPHGLVATVRIPLPHPE</sequence>
<accession>A0ABP3EJ13</accession>
<dbReference type="PROSITE" id="PS50109">
    <property type="entry name" value="HIS_KIN"/>
    <property type="match status" value="1"/>
</dbReference>
<dbReference type="Gene3D" id="6.10.340.10">
    <property type="match status" value="1"/>
</dbReference>
<dbReference type="Pfam" id="PF00672">
    <property type="entry name" value="HAMP"/>
    <property type="match status" value="1"/>
</dbReference>
<evidence type="ECO:0000256" key="6">
    <source>
        <dbReference type="ARBA" id="ARBA00022692"/>
    </source>
</evidence>
<comment type="caution">
    <text evidence="14">The sequence shown here is derived from an EMBL/GenBank/DDBJ whole genome shotgun (WGS) entry which is preliminary data.</text>
</comment>
<feature type="transmembrane region" description="Helical" evidence="11">
    <location>
        <begin position="166"/>
        <end position="188"/>
    </location>
</feature>
<evidence type="ECO:0000259" key="12">
    <source>
        <dbReference type="PROSITE" id="PS50109"/>
    </source>
</evidence>
<keyword evidence="4" id="KW-0597">Phosphoprotein</keyword>
<dbReference type="InterPro" id="IPR003594">
    <property type="entry name" value="HATPase_dom"/>
</dbReference>
<evidence type="ECO:0000313" key="15">
    <source>
        <dbReference type="Proteomes" id="UP001500967"/>
    </source>
</evidence>
<protein>
    <recommendedName>
        <fullName evidence="3">histidine kinase</fullName>
        <ecNumber evidence="3">2.7.13.3</ecNumber>
    </recommendedName>
</protein>
<dbReference type="SMART" id="SM00304">
    <property type="entry name" value="HAMP"/>
    <property type="match status" value="1"/>
</dbReference>
<evidence type="ECO:0000256" key="4">
    <source>
        <dbReference type="ARBA" id="ARBA00022553"/>
    </source>
</evidence>
<evidence type="ECO:0000256" key="7">
    <source>
        <dbReference type="ARBA" id="ARBA00022777"/>
    </source>
</evidence>
<organism evidence="14 15">
    <name type="scientific">Cryptosporangium japonicum</name>
    <dbReference type="NCBI Taxonomy" id="80872"/>
    <lineage>
        <taxon>Bacteria</taxon>
        <taxon>Bacillati</taxon>
        <taxon>Actinomycetota</taxon>
        <taxon>Actinomycetes</taxon>
        <taxon>Cryptosporangiales</taxon>
        <taxon>Cryptosporangiaceae</taxon>
        <taxon>Cryptosporangium</taxon>
    </lineage>
</organism>
<keyword evidence="5" id="KW-0808">Transferase</keyword>
<evidence type="ECO:0000256" key="2">
    <source>
        <dbReference type="ARBA" id="ARBA00004236"/>
    </source>
</evidence>
<dbReference type="PANTHER" id="PTHR45436:SF5">
    <property type="entry name" value="SENSOR HISTIDINE KINASE TRCS"/>
    <property type="match status" value="1"/>
</dbReference>
<evidence type="ECO:0000313" key="14">
    <source>
        <dbReference type="EMBL" id="GAA0262974.1"/>
    </source>
</evidence>
<evidence type="ECO:0000256" key="8">
    <source>
        <dbReference type="ARBA" id="ARBA00022989"/>
    </source>
</evidence>
<dbReference type="CDD" id="cd00082">
    <property type="entry name" value="HisKA"/>
    <property type="match status" value="1"/>
</dbReference>
<dbReference type="CDD" id="cd06225">
    <property type="entry name" value="HAMP"/>
    <property type="match status" value="1"/>
</dbReference>
<dbReference type="SMART" id="SM00388">
    <property type="entry name" value="HisKA"/>
    <property type="match status" value="1"/>
</dbReference>
<comment type="catalytic activity">
    <reaction evidence="1">
        <text>ATP + protein L-histidine = ADP + protein N-phospho-L-histidine.</text>
        <dbReference type="EC" id="2.7.13.3"/>
    </reaction>
</comment>
<evidence type="ECO:0000259" key="13">
    <source>
        <dbReference type="PROSITE" id="PS50885"/>
    </source>
</evidence>
<keyword evidence="7 14" id="KW-0418">Kinase</keyword>
<dbReference type="InterPro" id="IPR050428">
    <property type="entry name" value="TCS_sensor_his_kinase"/>
</dbReference>
<evidence type="ECO:0000256" key="5">
    <source>
        <dbReference type="ARBA" id="ARBA00022679"/>
    </source>
</evidence>
<dbReference type="InterPro" id="IPR003660">
    <property type="entry name" value="HAMP_dom"/>
</dbReference>
<dbReference type="PROSITE" id="PS50885">
    <property type="entry name" value="HAMP"/>
    <property type="match status" value="1"/>
</dbReference>
<keyword evidence="8 11" id="KW-1133">Transmembrane helix</keyword>
<reference evidence="15" key="1">
    <citation type="journal article" date="2019" name="Int. J. Syst. Evol. Microbiol.">
        <title>The Global Catalogue of Microorganisms (GCM) 10K type strain sequencing project: providing services to taxonomists for standard genome sequencing and annotation.</title>
        <authorList>
            <consortium name="The Broad Institute Genomics Platform"/>
            <consortium name="The Broad Institute Genome Sequencing Center for Infectious Disease"/>
            <person name="Wu L."/>
            <person name="Ma J."/>
        </authorList>
    </citation>
    <scope>NUCLEOTIDE SEQUENCE [LARGE SCALE GENOMIC DNA]</scope>
    <source>
        <strain evidence="15">JCM 10425</strain>
    </source>
</reference>
<evidence type="ECO:0000256" key="9">
    <source>
        <dbReference type="ARBA" id="ARBA00023012"/>
    </source>
</evidence>
<comment type="subcellular location">
    <subcellularLocation>
        <location evidence="2">Cell membrane</location>
    </subcellularLocation>
</comment>
<proteinExistence type="predicted"/>
<dbReference type="Gene3D" id="1.10.287.130">
    <property type="match status" value="1"/>
</dbReference>
<dbReference type="Gene3D" id="3.30.565.10">
    <property type="entry name" value="Histidine kinase-like ATPase, C-terminal domain"/>
    <property type="match status" value="1"/>
</dbReference>
<feature type="domain" description="HAMP" evidence="13">
    <location>
        <begin position="185"/>
        <end position="244"/>
    </location>
</feature>
<dbReference type="EMBL" id="BAAAGX010000023">
    <property type="protein sequence ID" value="GAA0262974.1"/>
    <property type="molecule type" value="Genomic_DNA"/>
</dbReference>
<keyword evidence="9" id="KW-0902">Two-component regulatory system</keyword>
<gene>
    <name evidence="14" type="ORF">GCM10009539_56090</name>
</gene>
<dbReference type="InterPro" id="IPR036097">
    <property type="entry name" value="HisK_dim/P_sf"/>
</dbReference>
<dbReference type="EC" id="2.7.13.3" evidence="3"/>
<dbReference type="SUPFAM" id="SSF55874">
    <property type="entry name" value="ATPase domain of HSP90 chaperone/DNA topoisomerase II/histidine kinase"/>
    <property type="match status" value="1"/>
</dbReference>
<feature type="domain" description="Histidine kinase" evidence="12">
    <location>
        <begin position="252"/>
        <end position="466"/>
    </location>
</feature>
<dbReference type="GO" id="GO:0016301">
    <property type="term" value="F:kinase activity"/>
    <property type="evidence" value="ECO:0007669"/>
    <property type="project" value="UniProtKB-KW"/>
</dbReference>
<dbReference type="CDD" id="cd00075">
    <property type="entry name" value="HATPase"/>
    <property type="match status" value="1"/>
</dbReference>
<keyword evidence="15" id="KW-1185">Reference proteome</keyword>
<dbReference type="PANTHER" id="PTHR45436">
    <property type="entry name" value="SENSOR HISTIDINE KINASE YKOH"/>
    <property type="match status" value="1"/>
</dbReference>
<evidence type="ECO:0000256" key="11">
    <source>
        <dbReference type="SAM" id="Phobius"/>
    </source>
</evidence>
<dbReference type="InterPro" id="IPR004358">
    <property type="entry name" value="Sig_transdc_His_kin-like_C"/>
</dbReference>
<dbReference type="PRINTS" id="PR00344">
    <property type="entry name" value="BCTRLSENSOR"/>
</dbReference>
<evidence type="ECO:0000256" key="3">
    <source>
        <dbReference type="ARBA" id="ARBA00012438"/>
    </source>
</evidence>
<dbReference type="InterPro" id="IPR036890">
    <property type="entry name" value="HATPase_C_sf"/>
</dbReference>
<dbReference type="Pfam" id="PF02518">
    <property type="entry name" value="HATPase_c"/>
    <property type="match status" value="1"/>
</dbReference>
<keyword evidence="6 11" id="KW-0812">Transmembrane</keyword>
<dbReference type="InterPro" id="IPR005467">
    <property type="entry name" value="His_kinase_dom"/>
</dbReference>
<dbReference type="Proteomes" id="UP001500967">
    <property type="component" value="Unassembled WGS sequence"/>
</dbReference>
<name>A0ABP3EJ13_9ACTN</name>
<dbReference type="Pfam" id="PF00512">
    <property type="entry name" value="HisKA"/>
    <property type="match status" value="1"/>
</dbReference>
<evidence type="ECO:0000256" key="10">
    <source>
        <dbReference type="ARBA" id="ARBA00023136"/>
    </source>
</evidence>
<feature type="transmembrane region" description="Helical" evidence="11">
    <location>
        <begin position="20"/>
        <end position="43"/>
    </location>
</feature>
<dbReference type="SMART" id="SM00387">
    <property type="entry name" value="HATPase_c"/>
    <property type="match status" value="1"/>
</dbReference>
<dbReference type="InterPro" id="IPR003661">
    <property type="entry name" value="HisK_dim/P_dom"/>
</dbReference>
<dbReference type="SUPFAM" id="SSF47384">
    <property type="entry name" value="Homodimeric domain of signal transducing histidine kinase"/>
    <property type="match status" value="1"/>
</dbReference>